<proteinExistence type="predicted"/>
<name>X1VCD3_9ZZZZ</name>
<gene>
    <name evidence="1" type="ORF">S12H4_49824</name>
</gene>
<sequence>MLVIQPIVGATADVVVVYSEVAGQNMGAITNLNSIIGAVRYRVLGNGHRGHIGGCTLRTILGEVDAIRALVDGIATDGESGGTSAVTYYYGARTCTTANGVIADGGCSGNTRELDAVRPTTDCVAIYSDINHIRSPDTAVTSFGSKGIIADGQTRGTSRTYRYTMC</sequence>
<evidence type="ECO:0000313" key="1">
    <source>
        <dbReference type="EMBL" id="GAJ14887.1"/>
    </source>
</evidence>
<comment type="caution">
    <text evidence="1">The sequence shown here is derived from an EMBL/GenBank/DDBJ whole genome shotgun (WGS) entry which is preliminary data.</text>
</comment>
<accession>X1VCD3</accession>
<reference evidence="1" key="1">
    <citation type="journal article" date="2014" name="Front. Microbiol.">
        <title>High frequency of phylogenetically diverse reductive dehalogenase-homologous genes in deep subseafloor sedimentary metagenomes.</title>
        <authorList>
            <person name="Kawai M."/>
            <person name="Futagami T."/>
            <person name="Toyoda A."/>
            <person name="Takaki Y."/>
            <person name="Nishi S."/>
            <person name="Hori S."/>
            <person name="Arai W."/>
            <person name="Tsubouchi T."/>
            <person name="Morono Y."/>
            <person name="Uchiyama I."/>
            <person name="Ito T."/>
            <person name="Fujiyama A."/>
            <person name="Inagaki F."/>
            <person name="Takami H."/>
        </authorList>
    </citation>
    <scope>NUCLEOTIDE SEQUENCE</scope>
    <source>
        <strain evidence="1">Expedition CK06-06</strain>
    </source>
</reference>
<organism evidence="1">
    <name type="scientific">marine sediment metagenome</name>
    <dbReference type="NCBI Taxonomy" id="412755"/>
    <lineage>
        <taxon>unclassified sequences</taxon>
        <taxon>metagenomes</taxon>
        <taxon>ecological metagenomes</taxon>
    </lineage>
</organism>
<protein>
    <submittedName>
        <fullName evidence="1">Uncharacterized protein</fullName>
    </submittedName>
</protein>
<feature type="non-terminal residue" evidence="1">
    <location>
        <position position="166"/>
    </location>
</feature>
<dbReference type="AlphaFoldDB" id="X1VCD3"/>
<dbReference type="EMBL" id="BARW01031303">
    <property type="protein sequence ID" value="GAJ14887.1"/>
    <property type="molecule type" value="Genomic_DNA"/>
</dbReference>